<dbReference type="PROSITE" id="PS50043">
    <property type="entry name" value="HTH_LUXR_2"/>
    <property type="match status" value="1"/>
</dbReference>
<gene>
    <name evidence="5" type="ORF">FHW16_002637</name>
</gene>
<proteinExistence type="predicted"/>
<dbReference type="Pfam" id="PF00196">
    <property type="entry name" value="GerE"/>
    <property type="match status" value="1"/>
</dbReference>
<evidence type="ECO:0000256" key="1">
    <source>
        <dbReference type="ARBA" id="ARBA00023015"/>
    </source>
</evidence>
<dbReference type="PANTHER" id="PTHR44688:SF16">
    <property type="entry name" value="DNA-BINDING TRANSCRIPTIONAL ACTIVATOR DEVR_DOSR"/>
    <property type="match status" value="1"/>
</dbReference>
<dbReference type="SUPFAM" id="SSF46894">
    <property type="entry name" value="C-terminal effector domain of the bipartite response regulators"/>
    <property type="match status" value="1"/>
</dbReference>
<keyword evidence="1" id="KW-0805">Transcription regulation</keyword>
<evidence type="ECO:0000256" key="2">
    <source>
        <dbReference type="ARBA" id="ARBA00023125"/>
    </source>
</evidence>
<dbReference type="InterPro" id="IPR016032">
    <property type="entry name" value="Sig_transdc_resp-reg_C-effctor"/>
</dbReference>
<dbReference type="GO" id="GO:0006355">
    <property type="term" value="P:regulation of DNA-templated transcription"/>
    <property type="evidence" value="ECO:0007669"/>
    <property type="project" value="InterPro"/>
</dbReference>
<keyword evidence="2 5" id="KW-0238">DNA-binding</keyword>
<evidence type="ECO:0000313" key="5">
    <source>
        <dbReference type="EMBL" id="MBA8878919.1"/>
    </source>
</evidence>
<dbReference type="InterPro" id="IPR036388">
    <property type="entry name" value="WH-like_DNA-bd_sf"/>
</dbReference>
<dbReference type="PRINTS" id="PR00038">
    <property type="entry name" value="HTHLUXR"/>
</dbReference>
<evidence type="ECO:0000313" key="6">
    <source>
        <dbReference type="Proteomes" id="UP000549052"/>
    </source>
</evidence>
<evidence type="ECO:0000259" key="4">
    <source>
        <dbReference type="PROSITE" id="PS50043"/>
    </source>
</evidence>
<feature type="domain" description="HTH luxR-type" evidence="4">
    <location>
        <begin position="184"/>
        <end position="249"/>
    </location>
</feature>
<organism evidence="5 6">
    <name type="scientific">Phyllobacterium myrsinacearum</name>
    <dbReference type="NCBI Taxonomy" id="28101"/>
    <lineage>
        <taxon>Bacteria</taxon>
        <taxon>Pseudomonadati</taxon>
        <taxon>Pseudomonadota</taxon>
        <taxon>Alphaproteobacteria</taxon>
        <taxon>Hyphomicrobiales</taxon>
        <taxon>Phyllobacteriaceae</taxon>
        <taxon>Phyllobacterium</taxon>
    </lineage>
</organism>
<reference evidence="5 6" key="1">
    <citation type="submission" date="2020-07" db="EMBL/GenBank/DDBJ databases">
        <title>Genomic Encyclopedia of Type Strains, Phase IV (KMG-V): Genome sequencing to study the core and pangenomes of soil and plant-associated prokaryotes.</title>
        <authorList>
            <person name="Whitman W."/>
        </authorList>
    </citation>
    <scope>NUCLEOTIDE SEQUENCE [LARGE SCALE GENOMIC DNA]</scope>
    <source>
        <strain evidence="5 6">AN3</strain>
    </source>
</reference>
<accession>A0A839EJE0</accession>
<dbReference type="InterPro" id="IPR000792">
    <property type="entry name" value="Tscrpt_reg_LuxR_C"/>
</dbReference>
<name>A0A839EJE0_9HYPH</name>
<sequence length="279" mass="31345">MSTNTNIHAKDCIHYNFGASHDNRRTNSIFIYAETGVVFQGLVQSLERTFSDIKIDLSNYLPDIQDQDLSVGLVLLHIDLVDDLSECIERCRISFPNASITLMINGDGAGSHGLSRLFGDKRIQGLLPFTLKLDIWLAAIWLLLNGGEYYPYGVMQSLEQIAKENPMRGRQPATTNGFAGRITESKPIDTLTLRERQILEFIAEGLQNKTIADRLNLSGHTVKVHVHNLIRKLKVHNRTQAAAIYRNYLEQSSLQSSAGWNTQRAINRFSEMTESLANA</sequence>
<dbReference type="RefSeq" id="WP_182549603.1">
    <property type="nucleotide sequence ID" value="NZ_JACGXN010000003.1"/>
</dbReference>
<dbReference type="CDD" id="cd06170">
    <property type="entry name" value="LuxR_C_like"/>
    <property type="match status" value="1"/>
</dbReference>
<dbReference type="GO" id="GO:0003677">
    <property type="term" value="F:DNA binding"/>
    <property type="evidence" value="ECO:0007669"/>
    <property type="project" value="UniProtKB-KW"/>
</dbReference>
<protein>
    <submittedName>
        <fullName evidence="5">DNA-binding NarL/FixJ family response regulator</fullName>
    </submittedName>
</protein>
<keyword evidence="6" id="KW-1185">Reference proteome</keyword>
<dbReference type="Gene3D" id="1.10.10.10">
    <property type="entry name" value="Winged helix-like DNA-binding domain superfamily/Winged helix DNA-binding domain"/>
    <property type="match status" value="1"/>
</dbReference>
<dbReference type="PROSITE" id="PS00622">
    <property type="entry name" value="HTH_LUXR_1"/>
    <property type="match status" value="1"/>
</dbReference>
<dbReference type="EMBL" id="JACGXN010000003">
    <property type="protein sequence ID" value="MBA8878919.1"/>
    <property type="molecule type" value="Genomic_DNA"/>
</dbReference>
<dbReference type="SMART" id="SM00421">
    <property type="entry name" value="HTH_LUXR"/>
    <property type="match status" value="1"/>
</dbReference>
<keyword evidence="3" id="KW-0804">Transcription</keyword>
<comment type="caution">
    <text evidence="5">The sequence shown here is derived from an EMBL/GenBank/DDBJ whole genome shotgun (WGS) entry which is preliminary data.</text>
</comment>
<dbReference type="PANTHER" id="PTHR44688">
    <property type="entry name" value="DNA-BINDING TRANSCRIPTIONAL ACTIVATOR DEVR_DOSR"/>
    <property type="match status" value="1"/>
</dbReference>
<dbReference type="AlphaFoldDB" id="A0A839EJE0"/>
<dbReference type="Proteomes" id="UP000549052">
    <property type="component" value="Unassembled WGS sequence"/>
</dbReference>
<evidence type="ECO:0000256" key="3">
    <source>
        <dbReference type="ARBA" id="ARBA00023163"/>
    </source>
</evidence>